<dbReference type="AlphaFoldDB" id="A0A834ASL8"/>
<organism evidence="2 3">
    <name type="scientific">Phyllostomus discolor</name>
    <name type="common">pale spear-nosed bat</name>
    <dbReference type="NCBI Taxonomy" id="89673"/>
    <lineage>
        <taxon>Eukaryota</taxon>
        <taxon>Metazoa</taxon>
        <taxon>Chordata</taxon>
        <taxon>Craniata</taxon>
        <taxon>Vertebrata</taxon>
        <taxon>Euteleostomi</taxon>
        <taxon>Mammalia</taxon>
        <taxon>Eutheria</taxon>
        <taxon>Laurasiatheria</taxon>
        <taxon>Chiroptera</taxon>
        <taxon>Yangochiroptera</taxon>
        <taxon>Phyllostomidae</taxon>
        <taxon>Phyllostominae</taxon>
        <taxon>Phyllostomus</taxon>
    </lineage>
</organism>
<dbReference type="EMBL" id="JABVXQ010000003">
    <property type="protein sequence ID" value="KAF6119952.1"/>
    <property type="molecule type" value="Genomic_DNA"/>
</dbReference>
<protein>
    <submittedName>
        <fullName evidence="2">Uncharacterized protein</fullName>
    </submittedName>
</protein>
<accession>A0A834ASL8</accession>
<name>A0A834ASL8_9CHIR</name>
<feature type="region of interest" description="Disordered" evidence="1">
    <location>
        <begin position="140"/>
        <end position="164"/>
    </location>
</feature>
<reference evidence="2 3" key="1">
    <citation type="journal article" date="2020" name="Nature">
        <title>Six reference-quality genomes reveal evolution of bat adaptations.</title>
        <authorList>
            <person name="Jebb D."/>
            <person name="Huang Z."/>
            <person name="Pippel M."/>
            <person name="Hughes G.M."/>
            <person name="Lavrichenko K."/>
            <person name="Devanna P."/>
            <person name="Winkler S."/>
            <person name="Jermiin L.S."/>
            <person name="Skirmuntt E.C."/>
            <person name="Katzourakis A."/>
            <person name="Burkitt-Gray L."/>
            <person name="Ray D.A."/>
            <person name="Sullivan K.A.M."/>
            <person name="Roscito J.G."/>
            <person name="Kirilenko B.M."/>
            <person name="Davalos L.M."/>
            <person name="Corthals A.P."/>
            <person name="Power M.L."/>
            <person name="Jones G."/>
            <person name="Ransome R.D."/>
            <person name="Dechmann D.K.N."/>
            <person name="Locatelli A.G."/>
            <person name="Puechmaille S.J."/>
            <person name="Fedrigo O."/>
            <person name="Jarvis E.D."/>
            <person name="Hiller M."/>
            <person name="Vernes S.C."/>
            <person name="Myers E.W."/>
            <person name="Teeling E.C."/>
        </authorList>
    </citation>
    <scope>NUCLEOTIDE SEQUENCE [LARGE SCALE GENOMIC DNA]</scope>
    <source>
        <strain evidence="2">Bat1K_MPI-CBG_1</strain>
    </source>
</reference>
<evidence type="ECO:0000313" key="2">
    <source>
        <dbReference type="EMBL" id="KAF6119952.1"/>
    </source>
</evidence>
<comment type="caution">
    <text evidence="2">The sequence shown here is derived from an EMBL/GenBank/DDBJ whole genome shotgun (WGS) entry which is preliminary data.</text>
</comment>
<evidence type="ECO:0000256" key="1">
    <source>
        <dbReference type="SAM" id="MobiDB-lite"/>
    </source>
</evidence>
<sequence>MGRASHRHSRFHQVYDSQSNHSFPLFVLNAQIPLNTCLTKFKTERDSTSLPHISIPSSFQPHMCHPSYFMPHLLAPPYTQRSRSPFFLPHLIFILRVVGARCPPNEIIHSGNADEPETPGFRALICTSWCAEKKGPSDREATVISRGQARRQRRGRCPVPLRTS</sequence>
<dbReference type="Proteomes" id="UP000664940">
    <property type="component" value="Unassembled WGS sequence"/>
</dbReference>
<proteinExistence type="predicted"/>
<evidence type="ECO:0000313" key="3">
    <source>
        <dbReference type="Proteomes" id="UP000664940"/>
    </source>
</evidence>
<gene>
    <name evidence="2" type="ORF">HJG60_010319</name>
</gene>